<gene>
    <name evidence="1" type="ORF">OCTVUL_1B028782</name>
</gene>
<reference evidence="1" key="1">
    <citation type="submission" date="2023-08" db="EMBL/GenBank/DDBJ databases">
        <authorList>
            <person name="Alioto T."/>
            <person name="Alioto T."/>
            <person name="Gomez Garrido J."/>
        </authorList>
    </citation>
    <scope>NUCLEOTIDE SEQUENCE</scope>
</reference>
<sequence>MKHSRISDHMKRKHPEKVGKPIKYFEGLKTDFENRSTVKSFFKKQTKINDGGLIAAYKIAEIIAKTGSAHTVDEKIIVYAAEAVISEVMNQDPSSIIKALPLSNDSIRRIIDEMSGHIEDVLIQRLKTTNFSIQIDKSTVIDIKTLLMFYENIKY</sequence>
<name>A0AA36AZR2_OCTVU</name>
<dbReference type="Proteomes" id="UP001162480">
    <property type="component" value="Chromosome 7"/>
</dbReference>
<evidence type="ECO:0008006" key="3">
    <source>
        <dbReference type="Google" id="ProtNLM"/>
    </source>
</evidence>
<organism evidence="1 2">
    <name type="scientific">Octopus vulgaris</name>
    <name type="common">Common octopus</name>
    <dbReference type="NCBI Taxonomy" id="6645"/>
    <lineage>
        <taxon>Eukaryota</taxon>
        <taxon>Metazoa</taxon>
        <taxon>Spiralia</taxon>
        <taxon>Lophotrochozoa</taxon>
        <taxon>Mollusca</taxon>
        <taxon>Cephalopoda</taxon>
        <taxon>Coleoidea</taxon>
        <taxon>Octopodiformes</taxon>
        <taxon>Octopoda</taxon>
        <taxon>Incirrata</taxon>
        <taxon>Octopodidae</taxon>
        <taxon>Octopus</taxon>
    </lineage>
</organism>
<proteinExistence type="predicted"/>
<evidence type="ECO:0000313" key="1">
    <source>
        <dbReference type="EMBL" id="CAI9725311.1"/>
    </source>
</evidence>
<dbReference type="AlphaFoldDB" id="A0AA36AZR2"/>
<protein>
    <recommendedName>
        <fullName evidence="3">SCAN domain-containing protein 3-like</fullName>
    </recommendedName>
</protein>
<evidence type="ECO:0000313" key="2">
    <source>
        <dbReference type="Proteomes" id="UP001162480"/>
    </source>
</evidence>
<keyword evidence="2" id="KW-1185">Reference proteome</keyword>
<dbReference type="EMBL" id="OX597820">
    <property type="protein sequence ID" value="CAI9725311.1"/>
    <property type="molecule type" value="Genomic_DNA"/>
</dbReference>
<dbReference type="PANTHER" id="PTHR45913:SF22">
    <property type="entry name" value="SCAN BOX DOMAIN-CONTAINING PROTEIN"/>
    <property type="match status" value="1"/>
</dbReference>
<accession>A0AA36AZR2</accession>
<dbReference type="PANTHER" id="PTHR45913">
    <property type="entry name" value="EPM2A-INTERACTING PROTEIN 1"/>
    <property type="match status" value="1"/>
</dbReference>